<keyword evidence="2" id="KW-1185">Reference proteome</keyword>
<gene>
    <name evidence="1" type="ORF">NDU88_006574</name>
</gene>
<comment type="caution">
    <text evidence="1">The sequence shown here is derived from an EMBL/GenBank/DDBJ whole genome shotgun (WGS) entry which is preliminary data.</text>
</comment>
<dbReference type="AlphaFoldDB" id="A0AAV7MGA6"/>
<protein>
    <submittedName>
        <fullName evidence="1">Uncharacterized protein</fullName>
    </submittedName>
</protein>
<name>A0AAV7MGA6_PLEWA</name>
<dbReference type="Proteomes" id="UP001066276">
    <property type="component" value="Chromosome 10"/>
</dbReference>
<dbReference type="EMBL" id="JANPWB010000014">
    <property type="protein sequence ID" value="KAJ1101507.1"/>
    <property type="molecule type" value="Genomic_DNA"/>
</dbReference>
<evidence type="ECO:0000313" key="2">
    <source>
        <dbReference type="Proteomes" id="UP001066276"/>
    </source>
</evidence>
<sequence>MQGAGSRKAGKLVTPGSADNKDTITRYNLSRRVYCTKPTTRQHGKNDGPTCSPATPKIRVQCLCEAVLHFIQLLASGARVTTRLQPAQGFCRHFLAQPAQLTRPTAHIIRCGSSRHSLWPFVRPPWVLVRLAPLGRALLGLLPLVQPAITMRGRNASPRYHDLLGILLLIQPASTGKTLSVTPTMVPTTRKPAASLVQQPDSPRFHVLPHLPDSTPRVKCANGRRPSCIT</sequence>
<proteinExistence type="predicted"/>
<organism evidence="1 2">
    <name type="scientific">Pleurodeles waltl</name>
    <name type="common">Iberian ribbed newt</name>
    <dbReference type="NCBI Taxonomy" id="8319"/>
    <lineage>
        <taxon>Eukaryota</taxon>
        <taxon>Metazoa</taxon>
        <taxon>Chordata</taxon>
        <taxon>Craniata</taxon>
        <taxon>Vertebrata</taxon>
        <taxon>Euteleostomi</taxon>
        <taxon>Amphibia</taxon>
        <taxon>Batrachia</taxon>
        <taxon>Caudata</taxon>
        <taxon>Salamandroidea</taxon>
        <taxon>Salamandridae</taxon>
        <taxon>Pleurodelinae</taxon>
        <taxon>Pleurodeles</taxon>
    </lineage>
</organism>
<reference evidence="1" key="1">
    <citation type="journal article" date="2022" name="bioRxiv">
        <title>Sequencing and chromosome-scale assembly of the giantPleurodeles waltlgenome.</title>
        <authorList>
            <person name="Brown T."/>
            <person name="Elewa A."/>
            <person name="Iarovenko S."/>
            <person name="Subramanian E."/>
            <person name="Araus A.J."/>
            <person name="Petzold A."/>
            <person name="Susuki M."/>
            <person name="Suzuki K.-i.T."/>
            <person name="Hayashi T."/>
            <person name="Toyoda A."/>
            <person name="Oliveira C."/>
            <person name="Osipova E."/>
            <person name="Leigh N.D."/>
            <person name="Simon A."/>
            <person name="Yun M.H."/>
        </authorList>
    </citation>
    <scope>NUCLEOTIDE SEQUENCE</scope>
    <source>
        <strain evidence="1">20211129_DDA</strain>
        <tissue evidence="1">Liver</tissue>
    </source>
</reference>
<accession>A0AAV7MGA6</accession>
<evidence type="ECO:0000313" key="1">
    <source>
        <dbReference type="EMBL" id="KAJ1101507.1"/>
    </source>
</evidence>